<dbReference type="SUPFAM" id="SSF51717">
    <property type="entry name" value="Dihydropteroate synthetase-like"/>
    <property type="match status" value="1"/>
</dbReference>
<name>E1QEZ9_DESB2</name>
<dbReference type="UniPathway" id="UPA00077">
    <property type="reaction ID" value="UER00156"/>
</dbReference>
<feature type="domain" description="Pterin-binding" evidence="13">
    <location>
        <begin position="25"/>
        <end position="278"/>
    </location>
</feature>
<dbReference type="InterPro" id="IPR006390">
    <property type="entry name" value="DHP_synth_dom"/>
</dbReference>
<keyword evidence="7 12" id="KW-0808">Transferase</keyword>
<evidence type="ECO:0000256" key="1">
    <source>
        <dbReference type="ARBA" id="ARBA00000012"/>
    </source>
</evidence>
<evidence type="ECO:0000259" key="13">
    <source>
        <dbReference type="PROSITE" id="PS50972"/>
    </source>
</evidence>
<gene>
    <name evidence="14" type="ordered locus">Deba_0763</name>
</gene>
<evidence type="ECO:0000256" key="7">
    <source>
        <dbReference type="ARBA" id="ARBA00022679"/>
    </source>
</evidence>
<dbReference type="STRING" id="644282.Deba_0763"/>
<comment type="function">
    <text evidence="12">Catalyzes the condensation of para-aminobenzoate (pABA) with 6-hydroxymethyl-7,8-dihydropterin diphosphate (DHPt-PP) to form 7,8-dihydropteroate (H2Pte), the immediate precursor of folate derivatives.</text>
</comment>
<keyword evidence="8 12" id="KW-0479">Metal-binding</keyword>
<dbReference type="InterPro" id="IPR045031">
    <property type="entry name" value="DHP_synth-like"/>
</dbReference>
<dbReference type="EMBL" id="CP002085">
    <property type="protein sequence ID" value="ADK84135.1"/>
    <property type="molecule type" value="Genomic_DNA"/>
</dbReference>
<dbReference type="eggNOG" id="COG0294">
    <property type="taxonomic scope" value="Bacteria"/>
</dbReference>
<comment type="pathway">
    <text evidence="3 12">Cofactor biosynthesis; tetrahydrofolate biosynthesis; 7,8-dihydrofolate from 2-amino-4-hydroxy-6-hydroxymethyl-7,8-dihydropteridine diphosphate and 4-aminobenzoate: step 1/2.</text>
</comment>
<evidence type="ECO:0000256" key="2">
    <source>
        <dbReference type="ARBA" id="ARBA00001946"/>
    </source>
</evidence>
<dbReference type="InterPro" id="IPR011005">
    <property type="entry name" value="Dihydropteroate_synth-like_sf"/>
</dbReference>
<accession>E1QEZ9</accession>
<comment type="catalytic activity">
    <reaction evidence="1">
        <text>(7,8-dihydropterin-6-yl)methyl diphosphate + 4-aminobenzoate = 7,8-dihydropteroate + diphosphate</text>
        <dbReference type="Rhea" id="RHEA:19949"/>
        <dbReference type="ChEBI" id="CHEBI:17836"/>
        <dbReference type="ChEBI" id="CHEBI:17839"/>
        <dbReference type="ChEBI" id="CHEBI:33019"/>
        <dbReference type="ChEBI" id="CHEBI:72950"/>
        <dbReference type="EC" id="2.5.1.15"/>
    </reaction>
</comment>
<dbReference type="GO" id="GO:0005829">
    <property type="term" value="C:cytosol"/>
    <property type="evidence" value="ECO:0007669"/>
    <property type="project" value="TreeGrafter"/>
</dbReference>
<dbReference type="HOGENOM" id="CLU_008023_0_2_7"/>
<keyword evidence="15" id="KW-1185">Reference proteome</keyword>
<dbReference type="AlphaFoldDB" id="E1QEZ9"/>
<evidence type="ECO:0000256" key="9">
    <source>
        <dbReference type="ARBA" id="ARBA00022842"/>
    </source>
</evidence>
<sequence length="289" mass="30078">MNQMHRVKRRLDLPGGGALELGERTLIMGVVNVTPDSFSDGGRYQDIEAAVAHGLSLVAQGADILDVGGESTRPGSDPVSAEEEIARVVPVIAGLARQCEAVISIDTNKAQVAAAAMAAGARLINDVTALTGDPAMTAVAVESGAAVVLMHMLGTPKTMQQSPAYDDVVAEVGAYLVQRAQAVEAAGVARGRIIIDPGIGFGKNLEHNLSLLRNLPRLAELGYPLLLGASRKAFIGQLTGRPVELRLWGTLGAHVLGAALGADIVRVHDVAPLRDALAVCDAVMAREPR</sequence>
<evidence type="ECO:0000313" key="15">
    <source>
        <dbReference type="Proteomes" id="UP000009047"/>
    </source>
</evidence>
<dbReference type="NCBIfam" id="TIGR01496">
    <property type="entry name" value="DHPS"/>
    <property type="match status" value="1"/>
</dbReference>
<evidence type="ECO:0000256" key="11">
    <source>
        <dbReference type="ARBA" id="ARBA00030193"/>
    </source>
</evidence>
<evidence type="ECO:0000313" key="14">
    <source>
        <dbReference type="EMBL" id="ADK84135.1"/>
    </source>
</evidence>
<dbReference type="FunFam" id="3.20.20.20:FF:000006">
    <property type="entry name" value="Dihydropteroate synthase"/>
    <property type="match status" value="1"/>
</dbReference>
<evidence type="ECO:0000256" key="10">
    <source>
        <dbReference type="ARBA" id="ARBA00022909"/>
    </source>
</evidence>
<keyword evidence="10 12" id="KW-0289">Folate biosynthesis</keyword>
<dbReference type="Pfam" id="PF00809">
    <property type="entry name" value="Pterin_bind"/>
    <property type="match status" value="1"/>
</dbReference>
<organism evidence="14 15">
    <name type="scientific">Desulfarculus baarsii (strain ATCC 33931 / DSM 2075 / LMG 7858 / VKM B-1802 / 2st14)</name>
    <dbReference type="NCBI Taxonomy" id="644282"/>
    <lineage>
        <taxon>Bacteria</taxon>
        <taxon>Pseudomonadati</taxon>
        <taxon>Thermodesulfobacteriota</taxon>
        <taxon>Desulfarculia</taxon>
        <taxon>Desulfarculales</taxon>
        <taxon>Desulfarculaceae</taxon>
        <taxon>Desulfarculus</taxon>
    </lineage>
</organism>
<evidence type="ECO:0000256" key="5">
    <source>
        <dbReference type="ARBA" id="ARBA00012458"/>
    </source>
</evidence>
<dbReference type="KEGG" id="dbr:Deba_0763"/>
<reference evidence="14 15" key="1">
    <citation type="journal article" date="2010" name="Stand. Genomic Sci.">
        <title>Complete genome sequence of Desulfarculus baarsii type strain (2st14).</title>
        <authorList>
            <person name="Sun H."/>
            <person name="Spring S."/>
            <person name="Lapidus A."/>
            <person name="Davenport K."/>
            <person name="Del Rio T.G."/>
            <person name="Tice H."/>
            <person name="Nolan M."/>
            <person name="Copeland A."/>
            <person name="Cheng J.F."/>
            <person name="Lucas S."/>
            <person name="Tapia R."/>
            <person name="Goodwin L."/>
            <person name="Pitluck S."/>
            <person name="Ivanova N."/>
            <person name="Pagani I."/>
            <person name="Mavromatis K."/>
            <person name="Ovchinnikova G."/>
            <person name="Pati A."/>
            <person name="Chen A."/>
            <person name="Palaniappan K."/>
            <person name="Hauser L."/>
            <person name="Chang Y.J."/>
            <person name="Jeffries C.D."/>
            <person name="Detter J.C."/>
            <person name="Han C."/>
            <person name="Rohde M."/>
            <person name="Brambilla E."/>
            <person name="Goker M."/>
            <person name="Woyke T."/>
            <person name="Bristow J."/>
            <person name="Eisen J.A."/>
            <person name="Markowitz V."/>
            <person name="Hugenholtz P."/>
            <person name="Kyrpides N.C."/>
            <person name="Klenk H.P."/>
            <person name="Land M."/>
        </authorList>
    </citation>
    <scope>NUCLEOTIDE SEQUENCE [LARGE SCALE GENOMIC DNA]</scope>
    <source>
        <strain evidence="15">ATCC 33931 / DSM 2075 / LMG 7858 / VKM B-1802 / 2st14</strain>
    </source>
</reference>
<dbReference type="CDD" id="cd00739">
    <property type="entry name" value="DHPS"/>
    <property type="match status" value="1"/>
</dbReference>
<dbReference type="Proteomes" id="UP000009047">
    <property type="component" value="Chromosome"/>
</dbReference>
<evidence type="ECO:0000256" key="6">
    <source>
        <dbReference type="ARBA" id="ARBA00016919"/>
    </source>
</evidence>
<dbReference type="PROSITE" id="PS00793">
    <property type="entry name" value="DHPS_2"/>
    <property type="match status" value="1"/>
</dbReference>
<dbReference type="GO" id="GO:0046872">
    <property type="term" value="F:metal ion binding"/>
    <property type="evidence" value="ECO:0007669"/>
    <property type="project" value="UniProtKB-KW"/>
</dbReference>
<dbReference type="PROSITE" id="PS00792">
    <property type="entry name" value="DHPS_1"/>
    <property type="match status" value="1"/>
</dbReference>
<dbReference type="PANTHER" id="PTHR20941:SF1">
    <property type="entry name" value="FOLIC ACID SYNTHESIS PROTEIN FOL1"/>
    <property type="match status" value="1"/>
</dbReference>
<dbReference type="GO" id="GO:0004156">
    <property type="term" value="F:dihydropteroate synthase activity"/>
    <property type="evidence" value="ECO:0007669"/>
    <property type="project" value="UniProtKB-EC"/>
</dbReference>
<proteinExistence type="inferred from homology"/>
<evidence type="ECO:0000256" key="4">
    <source>
        <dbReference type="ARBA" id="ARBA00009503"/>
    </source>
</evidence>
<evidence type="ECO:0000256" key="3">
    <source>
        <dbReference type="ARBA" id="ARBA00004763"/>
    </source>
</evidence>
<dbReference type="EC" id="2.5.1.15" evidence="5 12"/>
<protein>
    <recommendedName>
        <fullName evidence="6 12">Dihydropteroate synthase</fullName>
        <shortName evidence="12">DHPS</shortName>
        <ecNumber evidence="5 12">2.5.1.15</ecNumber>
    </recommendedName>
    <alternativeName>
        <fullName evidence="11 12">Dihydropteroate pyrophosphorylase</fullName>
    </alternativeName>
</protein>
<dbReference type="InterPro" id="IPR000489">
    <property type="entry name" value="Pterin-binding_dom"/>
</dbReference>
<dbReference type="GO" id="GO:0046656">
    <property type="term" value="P:folic acid biosynthetic process"/>
    <property type="evidence" value="ECO:0007669"/>
    <property type="project" value="UniProtKB-KW"/>
</dbReference>
<dbReference type="PANTHER" id="PTHR20941">
    <property type="entry name" value="FOLATE SYNTHESIS PROTEINS"/>
    <property type="match status" value="1"/>
</dbReference>
<comment type="similarity">
    <text evidence="4 12">Belongs to the DHPS family.</text>
</comment>
<evidence type="ECO:0000256" key="8">
    <source>
        <dbReference type="ARBA" id="ARBA00022723"/>
    </source>
</evidence>
<dbReference type="OrthoDB" id="9811744at2"/>
<keyword evidence="9 12" id="KW-0460">Magnesium</keyword>
<dbReference type="PROSITE" id="PS50972">
    <property type="entry name" value="PTERIN_BINDING"/>
    <property type="match status" value="1"/>
</dbReference>
<comment type="cofactor">
    <cofactor evidence="2 12">
        <name>Mg(2+)</name>
        <dbReference type="ChEBI" id="CHEBI:18420"/>
    </cofactor>
</comment>
<dbReference type="GO" id="GO:0046654">
    <property type="term" value="P:tetrahydrofolate biosynthetic process"/>
    <property type="evidence" value="ECO:0007669"/>
    <property type="project" value="UniProtKB-UniPathway"/>
</dbReference>
<dbReference type="Gene3D" id="3.20.20.20">
    <property type="entry name" value="Dihydropteroate synthase-like"/>
    <property type="match status" value="1"/>
</dbReference>
<evidence type="ECO:0000256" key="12">
    <source>
        <dbReference type="RuleBase" id="RU361205"/>
    </source>
</evidence>